<sequence>MRKLLALIIISFTFIQCSKLDQEPKAVMSKNAVFENEAGVALYANSFYNLLPNANGVMRSGNDEMSDMIARNTVPSYLIPRGFGPQQSSGWSWNDLRNINSFLQNLDNSSLSADIKRNYTGIARFFRAMFYFDKVVRFGDVPWINKAMTVDDEDLYKGRDSRFVVMDSVLADLDYAVEAIALTQDNSRTLITKNIAQALKSRICLFEGTFRKYQTQYGQVSTANKYLEEAVKASEAIIASKQFSLNTGDKGYRNLFISKSPVANEVMLANVYSTQLAVLHDANWYWTSATYGIRASFTKTFINTYLNIDGTPFTNNPNYDKLIFQEETKNRDQRLSQTIRTKDYGRINANVFSLSPPLFSYTYTGYQPIKWVLDDRYYDTNSYNDNVTPIFRYAEILLNYAEAKAELKNLSLADWNMSIGALRSRAGITNTALPTTADPYLQTKYFPGITDPLLLEIRRERGIELVLEGFRFRDLIRWKKGDLLEMEWDGMYVPALNTYIDLNEDNVPDVYFYQGTLSVSRIAGVSYMDVSATLSSGQVNPFQLKGGTSGKIIWSNHIKREWEDFKYIYPIPEPDRLQNPNLGQNAGWEMN</sequence>
<keyword evidence="8" id="KW-1185">Reference proteome</keyword>
<evidence type="ECO:0000259" key="6">
    <source>
        <dbReference type="Pfam" id="PF07980"/>
    </source>
</evidence>
<dbReference type="Gene3D" id="1.25.40.390">
    <property type="match status" value="1"/>
</dbReference>
<dbReference type="InterPro" id="IPR012944">
    <property type="entry name" value="SusD_RagB_dom"/>
</dbReference>
<dbReference type="Proteomes" id="UP000326921">
    <property type="component" value="Chromosome"/>
</dbReference>
<evidence type="ECO:0000256" key="2">
    <source>
        <dbReference type="ARBA" id="ARBA00006275"/>
    </source>
</evidence>
<feature type="domain" description="RagB/SusD" evidence="6">
    <location>
        <begin position="295"/>
        <end position="588"/>
    </location>
</feature>
<name>A0A5Q0Q9E7_9SPHI</name>
<dbReference type="InterPro" id="IPR041662">
    <property type="entry name" value="SusD-like_2"/>
</dbReference>
<dbReference type="EMBL" id="CP045652">
    <property type="protein sequence ID" value="QGA26575.1"/>
    <property type="molecule type" value="Genomic_DNA"/>
</dbReference>
<dbReference type="RefSeq" id="WP_153511424.1">
    <property type="nucleotide sequence ID" value="NZ_CP045652.1"/>
</dbReference>
<dbReference type="SUPFAM" id="SSF48452">
    <property type="entry name" value="TPR-like"/>
    <property type="match status" value="1"/>
</dbReference>
<evidence type="ECO:0000256" key="5">
    <source>
        <dbReference type="ARBA" id="ARBA00023237"/>
    </source>
</evidence>
<evidence type="ECO:0000313" key="8">
    <source>
        <dbReference type="Proteomes" id="UP000326921"/>
    </source>
</evidence>
<proteinExistence type="inferred from homology"/>
<dbReference type="GO" id="GO:0009279">
    <property type="term" value="C:cell outer membrane"/>
    <property type="evidence" value="ECO:0007669"/>
    <property type="project" value="UniProtKB-SubCell"/>
</dbReference>
<organism evidence="7 8">
    <name type="scientific">Sphingobacterium zhuxiongii</name>
    <dbReference type="NCBI Taxonomy" id="2662364"/>
    <lineage>
        <taxon>Bacteria</taxon>
        <taxon>Pseudomonadati</taxon>
        <taxon>Bacteroidota</taxon>
        <taxon>Sphingobacteriia</taxon>
        <taxon>Sphingobacteriales</taxon>
        <taxon>Sphingobacteriaceae</taxon>
        <taxon>Sphingobacterium</taxon>
    </lineage>
</organism>
<evidence type="ECO:0000256" key="1">
    <source>
        <dbReference type="ARBA" id="ARBA00004442"/>
    </source>
</evidence>
<comment type="subcellular location">
    <subcellularLocation>
        <location evidence="1">Cell outer membrane</location>
    </subcellularLocation>
</comment>
<dbReference type="Pfam" id="PF07980">
    <property type="entry name" value="SusD_RagB"/>
    <property type="match status" value="1"/>
</dbReference>
<dbReference type="AlphaFoldDB" id="A0A5Q0Q9E7"/>
<evidence type="ECO:0000256" key="3">
    <source>
        <dbReference type="ARBA" id="ARBA00022729"/>
    </source>
</evidence>
<comment type="similarity">
    <text evidence="2">Belongs to the SusD family.</text>
</comment>
<dbReference type="Pfam" id="PF12771">
    <property type="entry name" value="SusD-like_2"/>
    <property type="match status" value="1"/>
</dbReference>
<reference evidence="7 8" key="1">
    <citation type="submission" date="2019-10" db="EMBL/GenBank/DDBJ databases">
        <authorList>
            <person name="Dong K."/>
        </authorList>
    </citation>
    <scope>NUCLEOTIDE SEQUENCE [LARGE SCALE GENOMIC DNA]</scope>
    <source>
        <strain evidence="8">dk4302</strain>
    </source>
</reference>
<protein>
    <submittedName>
        <fullName evidence="7">RagB/SusD family nutrient uptake outer membrane protein</fullName>
    </submittedName>
</protein>
<evidence type="ECO:0000313" key="7">
    <source>
        <dbReference type="EMBL" id="QGA26575.1"/>
    </source>
</evidence>
<dbReference type="InterPro" id="IPR011990">
    <property type="entry name" value="TPR-like_helical_dom_sf"/>
</dbReference>
<accession>A0A5Q0Q9E7</accession>
<keyword evidence="5" id="KW-0998">Cell outer membrane</keyword>
<gene>
    <name evidence="7" type="ORF">GFH32_09660</name>
</gene>
<evidence type="ECO:0000256" key="4">
    <source>
        <dbReference type="ARBA" id="ARBA00023136"/>
    </source>
</evidence>
<keyword evidence="3" id="KW-0732">Signal</keyword>
<dbReference type="KEGG" id="sphe:GFH32_09660"/>
<keyword evidence="4" id="KW-0472">Membrane</keyword>